<protein>
    <submittedName>
        <fullName evidence="1">Uncharacterized protein</fullName>
    </submittedName>
</protein>
<gene>
    <name evidence="1" type="ORF">ES288_D07G186000v1</name>
</gene>
<proteinExistence type="predicted"/>
<organism evidence="1 2">
    <name type="scientific">Gossypium darwinii</name>
    <name type="common">Darwin's cotton</name>
    <name type="synonym">Gossypium barbadense var. darwinii</name>
    <dbReference type="NCBI Taxonomy" id="34276"/>
    <lineage>
        <taxon>Eukaryota</taxon>
        <taxon>Viridiplantae</taxon>
        <taxon>Streptophyta</taxon>
        <taxon>Embryophyta</taxon>
        <taxon>Tracheophyta</taxon>
        <taxon>Spermatophyta</taxon>
        <taxon>Magnoliopsida</taxon>
        <taxon>eudicotyledons</taxon>
        <taxon>Gunneridae</taxon>
        <taxon>Pentapetalae</taxon>
        <taxon>rosids</taxon>
        <taxon>malvids</taxon>
        <taxon>Malvales</taxon>
        <taxon>Malvaceae</taxon>
        <taxon>Malvoideae</taxon>
        <taxon>Gossypium</taxon>
    </lineage>
</organism>
<sequence length="94" mass="10963">MFCNFSWVRSVGYRVLRGIDCCWLIFLERCWYTCFWNSRQKTSRCVMKTQEINDRRKSKLGLSTRSCVTHDRVTGRVCVTQSGLFGSCGPHGRV</sequence>
<dbReference type="AlphaFoldDB" id="A0A5D2BX49"/>
<evidence type="ECO:0000313" key="1">
    <source>
        <dbReference type="EMBL" id="TYG61901.1"/>
    </source>
</evidence>
<name>A0A5D2BX49_GOSDA</name>
<dbReference type="EMBL" id="CM017707">
    <property type="protein sequence ID" value="TYG61901.1"/>
    <property type="molecule type" value="Genomic_DNA"/>
</dbReference>
<keyword evidence="2" id="KW-1185">Reference proteome</keyword>
<evidence type="ECO:0000313" key="2">
    <source>
        <dbReference type="Proteomes" id="UP000323506"/>
    </source>
</evidence>
<reference evidence="1 2" key="1">
    <citation type="submission" date="2019-06" db="EMBL/GenBank/DDBJ databases">
        <title>WGS assembly of Gossypium darwinii.</title>
        <authorList>
            <person name="Chen Z.J."/>
            <person name="Sreedasyam A."/>
            <person name="Ando A."/>
            <person name="Song Q."/>
            <person name="De L."/>
            <person name="Hulse-Kemp A."/>
            <person name="Ding M."/>
            <person name="Ye W."/>
            <person name="Kirkbride R."/>
            <person name="Jenkins J."/>
            <person name="Plott C."/>
            <person name="Lovell J."/>
            <person name="Lin Y.-M."/>
            <person name="Vaughn R."/>
            <person name="Liu B."/>
            <person name="Li W."/>
            <person name="Simpson S."/>
            <person name="Scheffler B."/>
            <person name="Saski C."/>
            <person name="Grover C."/>
            <person name="Hu G."/>
            <person name="Conover J."/>
            <person name="Carlson J."/>
            <person name="Shu S."/>
            <person name="Boston L."/>
            <person name="Williams M."/>
            <person name="Peterson D."/>
            <person name="Mcgee K."/>
            <person name="Jones D."/>
            <person name="Wendel J."/>
            <person name="Stelly D."/>
            <person name="Grimwood J."/>
            <person name="Schmutz J."/>
        </authorList>
    </citation>
    <scope>NUCLEOTIDE SEQUENCE [LARGE SCALE GENOMIC DNA]</scope>
    <source>
        <strain evidence="1">1808015.09</strain>
    </source>
</reference>
<accession>A0A5D2BX49</accession>
<dbReference type="Proteomes" id="UP000323506">
    <property type="component" value="Chromosome D07"/>
</dbReference>